<dbReference type="GO" id="GO:0008483">
    <property type="term" value="F:transaminase activity"/>
    <property type="evidence" value="ECO:0007669"/>
    <property type="project" value="UniProtKB-KW"/>
</dbReference>
<dbReference type="Gene3D" id="3.40.640.10">
    <property type="entry name" value="Type I PLP-dependent aspartate aminotransferase-like (Major domain)"/>
    <property type="match status" value="1"/>
</dbReference>
<dbReference type="NCBIfam" id="TIGR04181">
    <property type="entry name" value="NHT_00031"/>
    <property type="match status" value="1"/>
</dbReference>
<organism evidence="2 3">
    <name type="scientific">Pontibacter anaerobius</name>
    <dbReference type="NCBI Taxonomy" id="2993940"/>
    <lineage>
        <taxon>Bacteria</taxon>
        <taxon>Pseudomonadati</taxon>
        <taxon>Bacteroidota</taxon>
        <taxon>Cytophagia</taxon>
        <taxon>Cytophagales</taxon>
        <taxon>Hymenobacteraceae</taxon>
        <taxon>Pontibacter</taxon>
    </lineage>
</organism>
<dbReference type="Proteomes" id="UP001207228">
    <property type="component" value="Unassembled WGS sequence"/>
</dbReference>
<reference evidence="2 3" key="1">
    <citation type="submission" date="2022-11" db="EMBL/GenBank/DDBJ databases">
        <title>The characterization of three novel Bacteroidetes species and genomic analysis of their roles in tidal elemental geochemical cycles.</title>
        <authorList>
            <person name="Ma K.-J."/>
        </authorList>
    </citation>
    <scope>NUCLEOTIDE SEQUENCE [LARGE SCALE GENOMIC DNA]</scope>
    <source>
        <strain evidence="2 3">M82</strain>
    </source>
</reference>
<keyword evidence="2" id="KW-0808">Transferase</keyword>
<comment type="caution">
    <text evidence="2">The sequence shown here is derived from an EMBL/GenBank/DDBJ whole genome shotgun (WGS) entry which is preliminary data.</text>
</comment>
<dbReference type="PANTHER" id="PTHR30244:SF30">
    <property type="entry name" value="BLR5990 PROTEIN"/>
    <property type="match status" value="1"/>
</dbReference>
<comment type="similarity">
    <text evidence="1">Belongs to the DegT/DnrJ/EryC1 family.</text>
</comment>
<name>A0ABT3RDP9_9BACT</name>
<dbReference type="InterPro" id="IPR015422">
    <property type="entry name" value="PyrdxlP-dep_Trfase_small"/>
</dbReference>
<dbReference type="Gene3D" id="3.90.1150.10">
    <property type="entry name" value="Aspartate Aminotransferase, domain 1"/>
    <property type="match status" value="1"/>
</dbReference>
<protein>
    <submittedName>
        <fullName evidence="2">LegC family aminotransferase</fullName>
    </submittedName>
</protein>
<evidence type="ECO:0000256" key="1">
    <source>
        <dbReference type="RuleBase" id="RU004508"/>
    </source>
</evidence>
<accession>A0ABT3RDP9</accession>
<sequence length="385" mass="42950">MGQTTKYSHIINYIKSLFPNQDFIPLHEPRFIGNEKKYVADAIDSTYVSSVGAYVNRFEEMMQDITGAKYAIATVNGTAALHMALLVAGVKQGDEVLSQDLTFIATANAISYIGAKPIFLDIDRKTLGLSAEKLEAYLQEFGRKIDGATYNSKTGNRIAACVPMHSFGFPCEIDRIAAICQEWNIPMVEDAAESLGSYYKGKHTGNFGLLGTFSFNGNKTVTCGGGGAIVTNDEHLAKLAKHLTTQAKTLHAWEFNHDYIGYNYRMPNLNAALACAQLEQLDAFVKNKRELAENYKNFFEEVESIEFVSEGKDAKANYWLNTLLLENKEERDTFLAEVNGSGVMTRPAWTLMHKLPMFEDCLKGDLEVSQWIEERLVNIPSSVRI</sequence>
<proteinExistence type="inferred from homology"/>
<keyword evidence="3" id="KW-1185">Reference proteome</keyword>
<dbReference type="PANTHER" id="PTHR30244">
    <property type="entry name" value="TRANSAMINASE"/>
    <property type="match status" value="1"/>
</dbReference>
<dbReference type="SUPFAM" id="SSF53383">
    <property type="entry name" value="PLP-dependent transferases"/>
    <property type="match status" value="1"/>
</dbReference>
<keyword evidence="1" id="KW-0663">Pyridoxal phosphate</keyword>
<gene>
    <name evidence="2" type="ORF">OO017_08475</name>
</gene>
<evidence type="ECO:0000313" key="3">
    <source>
        <dbReference type="Proteomes" id="UP001207228"/>
    </source>
</evidence>
<keyword evidence="2" id="KW-0032">Aminotransferase</keyword>
<dbReference type="InterPro" id="IPR026385">
    <property type="entry name" value="LegC-like"/>
</dbReference>
<dbReference type="CDD" id="cd00616">
    <property type="entry name" value="AHBA_syn"/>
    <property type="match status" value="1"/>
</dbReference>
<dbReference type="PIRSF" id="PIRSF000390">
    <property type="entry name" value="PLP_StrS"/>
    <property type="match status" value="1"/>
</dbReference>
<dbReference type="RefSeq" id="WP_266052043.1">
    <property type="nucleotide sequence ID" value="NZ_JAPFQO010000005.1"/>
</dbReference>
<dbReference type="EMBL" id="JAPFQO010000005">
    <property type="protein sequence ID" value="MCX2739976.1"/>
    <property type="molecule type" value="Genomic_DNA"/>
</dbReference>
<dbReference type="InterPro" id="IPR015421">
    <property type="entry name" value="PyrdxlP-dep_Trfase_major"/>
</dbReference>
<dbReference type="Pfam" id="PF01041">
    <property type="entry name" value="DegT_DnrJ_EryC1"/>
    <property type="match status" value="1"/>
</dbReference>
<evidence type="ECO:0000313" key="2">
    <source>
        <dbReference type="EMBL" id="MCX2739976.1"/>
    </source>
</evidence>
<dbReference type="InterPro" id="IPR000653">
    <property type="entry name" value="DegT/StrS_aminotransferase"/>
</dbReference>
<dbReference type="InterPro" id="IPR015424">
    <property type="entry name" value="PyrdxlP-dep_Trfase"/>
</dbReference>